<dbReference type="EMBL" id="CAJNOC010001953">
    <property type="protein sequence ID" value="CAF0902878.1"/>
    <property type="molecule type" value="Genomic_DNA"/>
</dbReference>
<proteinExistence type="inferred from homology"/>
<dbReference type="PANTHER" id="PTHR12316:SF1">
    <property type="entry name" value="NINJURIN-B"/>
    <property type="match status" value="1"/>
</dbReference>
<accession>A0A813ZT34</accession>
<dbReference type="Pfam" id="PF04923">
    <property type="entry name" value="Ninjurin"/>
    <property type="match status" value="1"/>
</dbReference>
<evidence type="ECO:0008006" key="10">
    <source>
        <dbReference type="Google" id="ProtNLM"/>
    </source>
</evidence>
<comment type="subcellular location">
    <subcellularLocation>
        <location evidence="1">Membrane</location>
        <topology evidence="1">Multi-pass membrane protein</topology>
    </subcellularLocation>
</comment>
<feature type="transmembrane region" description="Helical" evidence="7">
    <location>
        <begin position="78"/>
        <end position="106"/>
    </location>
</feature>
<keyword evidence="6 7" id="KW-0472">Membrane</keyword>
<evidence type="ECO:0000256" key="1">
    <source>
        <dbReference type="ARBA" id="ARBA00004141"/>
    </source>
</evidence>
<feature type="transmembrane region" description="Helical" evidence="7">
    <location>
        <begin position="48"/>
        <end position="66"/>
    </location>
</feature>
<keyword evidence="4" id="KW-0130">Cell adhesion</keyword>
<comment type="similarity">
    <text evidence="2">Belongs to the ninjurin family.</text>
</comment>
<protein>
    <recommendedName>
        <fullName evidence="10">Ninjurin C</fullName>
    </recommendedName>
</protein>
<name>A0A813ZT34_9BILA</name>
<keyword evidence="3 7" id="KW-0812">Transmembrane</keyword>
<comment type="caution">
    <text evidence="8">The sequence shown here is derived from an EMBL/GenBank/DDBJ whole genome shotgun (WGS) entry which is preliminary data.</text>
</comment>
<keyword evidence="9" id="KW-1185">Reference proteome</keyword>
<dbReference type="AlphaFoldDB" id="A0A813ZT34"/>
<sequence length="148" mass="16857">MEIKAQKVSTDTDDSDCQIRRVEEQKFIKKMDIDTLINMFDSYATKKTYAAGFFNLALIATNFTQLKHVIDLSQSNELGLINIVFLLFIVGSLLLQLVVGVVLIYIAKTTEFMNEAKRDQLIKRNDLVTIMSITISIINVFLTIFINI</sequence>
<evidence type="ECO:0000256" key="4">
    <source>
        <dbReference type="ARBA" id="ARBA00022889"/>
    </source>
</evidence>
<gene>
    <name evidence="8" type="ORF">OXX778_LOCUS11491</name>
</gene>
<reference evidence="8" key="1">
    <citation type="submission" date="2021-02" db="EMBL/GenBank/DDBJ databases">
        <authorList>
            <person name="Nowell W R."/>
        </authorList>
    </citation>
    <scope>NUCLEOTIDE SEQUENCE</scope>
    <source>
        <strain evidence="8">Ploen Becks lab</strain>
    </source>
</reference>
<dbReference type="InterPro" id="IPR007007">
    <property type="entry name" value="Ninjurin"/>
</dbReference>
<dbReference type="Proteomes" id="UP000663879">
    <property type="component" value="Unassembled WGS sequence"/>
</dbReference>
<dbReference type="OrthoDB" id="6114058at2759"/>
<evidence type="ECO:0000256" key="6">
    <source>
        <dbReference type="ARBA" id="ARBA00023136"/>
    </source>
</evidence>
<evidence type="ECO:0000256" key="7">
    <source>
        <dbReference type="SAM" id="Phobius"/>
    </source>
</evidence>
<dbReference type="PANTHER" id="PTHR12316">
    <property type="entry name" value="NINJURIN-RELATED"/>
    <property type="match status" value="1"/>
</dbReference>
<organism evidence="8 9">
    <name type="scientific">Brachionus calyciflorus</name>
    <dbReference type="NCBI Taxonomy" id="104777"/>
    <lineage>
        <taxon>Eukaryota</taxon>
        <taxon>Metazoa</taxon>
        <taxon>Spiralia</taxon>
        <taxon>Gnathifera</taxon>
        <taxon>Rotifera</taxon>
        <taxon>Eurotatoria</taxon>
        <taxon>Monogononta</taxon>
        <taxon>Pseudotrocha</taxon>
        <taxon>Ploima</taxon>
        <taxon>Brachionidae</taxon>
        <taxon>Brachionus</taxon>
    </lineage>
</organism>
<dbReference type="GO" id="GO:0016020">
    <property type="term" value="C:membrane"/>
    <property type="evidence" value="ECO:0007669"/>
    <property type="project" value="UniProtKB-SubCell"/>
</dbReference>
<dbReference type="GO" id="GO:0007155">
    <property type="term" value="P:cell adhesion"/>
    <property type="evidence" value="ECO:0007669"/>
    <property type="project" value="UniProtKB-KW"/>
</dbReference>
<evidence type="ECO:0000313" key="8">
    <source>
        <dbReference type="EMBL" id="CAF0902878.1"/>
    </source>
</evidence>
<evidence type="ECO:0000256" key="3">
    <source>
        <dbReference type="ARBA" id="ARBA00022692"/>
    </source>
</evidence>
<dbReference type="GO" id="GO:0042246">
    <property type="term" value="P:tissue regeneration"/>
    <property type="evidence" value="ECO:0007669"/>
    <property type="project" value="InterPro"/>
</dbReference>
<keyword evidence="5 7" id="KW-1133">Transmembrane helix</keyword>
<evidence type="ECO:0000256" key="2">
    <source>
        <dbReference type="ARBA" id="ARBA00008141"/>
    </source>
</evidence>
<feature type="transmembrane region" description="Helical" evidence="7">
    <location>
        <begin position="127"/>
        <end position="146"/>
    </location>
</feature>
<evidence type="ECO:0000313" key="9">
    <source>
        <dbReference type="Proteomes" id="UP000663879"/>
    </source>
</evidence>
<evidence type="ECO:0000256" key="5">
    <source>
        <dbReference type="ARBA" id="ARBA00022989"/>
    </source>
</evidence>